<dbReference type="EMBL" id="FOZG01000001">
    <property type="protein sequence ID" value="SFR76325.1"/>
    <property type="molecule type" value="Genomic_DNA"/>
</dbReference>
<dbReference type="AlphaFoldDB" id="A0A1I6JBF9"/>
<accession>A0A1I6JBF9</accession>
<protein>
    <submittedName>
        <fullName evidence="1">Predicted metal-binding protein</fullName>
    </submittedName>
</protein>
<gene>
    <name evidence="1" type="ORF">SAMN05192580_0065</name>
</gene>
<dbReference type="PROSITE" id="PS51257">
    <property type="entry name" value="PROKAR_LIPOPROTEIN"/>
    <property type="match status" value="1"/>
</dbReference>
<dbReference type="RefSeq" id="WP_093309239.1">
    <property type="nucleotide sequence ID" value="NZ_FOZG01000001.1"/>
</dbReference>
<keyword evidence="2" id="KW-1185">Reference proteome</keyword>
<dbReference type="Proteomes" id="UP000198824">
    <property type="component" value="Unassembled WGS sequence"/>
</dbReference>
<dbReference type="InterPro" id="IPR012863">
    <property type="entry name" value="DUF1636"/>
</dbReference>
<dbReference type="Pfam" id="PF07845">
    <property type="entry name" value="DUF1636"/>
    <property type="match status" value="1"/>
</dbReference>
<dbReference type="OrthoDB" id="7432804at2"/>
<evidence type="ECO:0000313" key="1">
    <source>
        <dbReference type="EMBL" id="SFR76325.1"/>
    </source>
</evidence>
<sequence length="136" mass="14376">MALKPGAAGAAVVACNTCRFSAHTQGDAAGVRGGARLAEALRAVQASDPAYAEVAVEEMPCLFACKDYCTIHLRAPGKVGYVLGRFTPDADAARAILDYARAYAASEWGQVPFREWPEGVKGHFITRTPPPGLLVE</sequence>
<evidence type="ECO:0000313" key="2">
    <source>
        <dbReference type="Proteomes" id="UP000198824"/>
    </source>
</evidence>
<dbReference type="STRING" id="1166337.SAMN05192580_0065"/>
<proteinExistence type="predicted"/>
<dbReference type="CDD" id="cd02980">
    <property type="entry name" value="TRX_Fd_family"/>
    <property type="match status" value="1"/>
</dbReference>
<reference evidence="1 2" key="1">
    <citation type="submission" date="2016-10" db="EMBL/GenBank/DDBJ databases">
        <authorList>
            <person name="de Groot N.N."/>
        </authorList>
    </citation>
    <scope>NUCLEOTIDE SEQUENCE [LARGE SCALE GENOMIC DNA]</scope>
    <source>
        <strain evidence="1 2">S5-249</strain>
    </source>
</reference>
<organism evidence="1 2">
    <name type="scientific">Sphingomonas jatrophae</name>
    <dbReference type="NCBI Taxonomy" id="1166337"/>
    <lineage>
        <taxon>Bacteria</taxon>
        <taxon>Pseudomonadati</taxon>
        <taxon>Pseudomonadota</taxon>
        <taxon>Alphaproteobacteria</taxon>
        <taxon>Sphingomonadales</taxon>
        <taxon>Sphingomonadaceae</taxon>
        <taxon>Sphingomonas</taxon>
    </lineage>
</organism>
<name>A0A1I6JBF9_9SPHN</name>